<dbReference type="Proteomes" id="UP000217431">
    <property type="component" value="Chromosome I"/>
</dbReference>
<name>A0A0S3UHR3_PREIN</name>
<gene>
    <name evidence="1" type="ORF">PIOMA14_I_0545</name>
</gene>
<protein>
    <submittedName>
        <fullName evidence="1">Uncharacterized protein</fullName>
    </submittedName>
</protein>
<accession>A0A0S3UHR3</accession>
<evidence type="ECO:0000313" key="2">
    <source>
        <dbReference type="Proteomes" id="UP000217431"/>
    </source>
</evidence>
<sequence length="72" mass="8572">MKLQFAHHKLTYKQIGKMPSNYKEYCNAAKAYLAFPILIIKYNKQMQRKCYQQSSKQGPHLKVFHSISVYYP</sequence>
<evidence type="ECO:0000313" key="1">
    <source>
        <dbReference type="EMBL" id="BAU17053.1"/>
    </source>
</evidence>
<organism evidence="1 2">
    <name type="scientific">Prevotella intermedia</name>
    <dbReference type="NCBI Taxonomy" id="28131"/>
    <lineage>
        <taxon>Bacteria</taxon>
        <taxon>Pseudomonadati</taxon>
        <taxon>Bacteroidota</taxon>
        <taxon>Bacteroidia</taxon>
        <taxon>Bacteroidales</taxon>
        <taxon>Prevotellaceae</taxon>
        <taxon>Prevotella</taxon>
    </lineage>
</organism>
<proteinExistence type="predicted"/>
<reference evidence="1 2" key="1">
    <citation type="journal article" date="2016" name="DNA Res.">
        <title>The complete genome sequencing of Prevotella intermedia strain OMA14 and a subsequent fine-scale, intra-species genomic comparison reveal an unusual amplification of conjugative and mobile transposons and identify a novel Prevotella-lineage-specific repeat.</title>
        <authorList>
            <person name="Naito M."/>
            <person name="Ogura Y."/>
            <person name="Itoh T."/>
            <person name="Shoji M."/>
            <person name="Okamoto M."/>
            <person name="Hayashi T."/>
            <person name="Nakayama K."/>
        </authorList>
    </citation>
    <scope>NUCLEOTIDE SEQUENCE [LARGE SCALE GENOMIC DNA]</scope>
    <source>
        <strain evidence="1 2">OMA14</strain>
    </source>
</reference>
<dbReference type="AlphaFoldDB" id="A0A0S3UHR3"/>
<dbReference type="EMBL" id="AP014597">
    <property type="protein sequence ID" value="BAU17053.1"/>
    <property type="molecule type" value="Genomic_DNA"/>
</dbReference>